<comment type="similarity">
    <text evidence="1">In the N-terminal section; belongs to the LXG family.</text>
</comment>
<gene>
    <name evidence="5" type="ORF">BB997_10530</name>
    <name evidence="4" type="ORF">Y261_10550</name>
</gene>
<dbReference type="RefSeq" id="WP_097351891.1">
    <property type="nucleotide sequence ID" value="NZ_NYQR01000005.1"/>
</dbReference>
<organism evidence="5 7">
    <name type="scientific">Listeria monocytogenes</name>
    <dbReference type="NCBI Taxonomy" id="1639"/>
    <lineage>
        <taxon>Bacteria</taxon>
        <taxon>Bacillati</taxon>
        <taxon>Bacillota</taxon>
        <taxon>Bacilli</taxon>
        <taxon>Bacillales</taxon>
        <taxon>Listeriaceae</taxon>
        <taxon>Listeria</taxon>
    </lineage>
</organism>
<dbReference type="PROSITE" id="PS51756">
    <property type="entry name" value="LXG"/>
    <property type="match status" value="1"/>
</dbReference>
<dbReference type="AlphaFoldDB" id="A0A6Z3BQA6"/>
<comment type="caution">
    <text evidence="5">The sequence shown here is derived from an EMBL/GenBank/DDBJ whole genome shotgun (WGS) entry which is preliminary data.</text>
</comment>
<dbReference type="EMBL" id="AABATR010000005">
    <property type="protein sequence ID" value="EAG1894043.1"/>
    <property type="molecule type" value="Genomic_DNA"/>
</dbReference>
<name>A0A6Z3BQA6_LISMN</name>
<accession>A0A6Z3BQA6</accession>
<evidence type="ECO:0000313" key="5">
    <source>
        <dbReference type="EMBL" id="EAG1894043.1"/>
    </source>
</evidence>
<evidence type="ECO:0000256" key="2">
    <source>
        <dbReference type="SAM" id="Coils"/>
    </source>
</evidence>
<dbReference type="InterPro" id="IPR006829">
    <property type="entry name" value="LXG_dom"/>
</dbReference>
<protein>
    <recommendedName>
        <fullName evidence="3">LXG domain-containing protein</fullName>
    </recommendedName>
</protein>
<evidence type="ECO:0000313" key="4">
    <source>
        <dbReference type="EMBL" id="EAE2354785.1"/>
    </source>
</evidence>
<feature type="domain" description="LXG" evidence="3">
    <location>
        <begin position="1"/>
        <end position="231"/>
    </location>
</feature>
<reference evidence="6 7" key="1">
    <citation type="submission" date="2018-06" db="EMBL/GenBank/DDBJ databases">
        <authorList>
            <consortium name="PulseNet: The National Subtyping Network for Foodborne Disease Surveillance"/>
            <person name="Tarr C.L."/>
            <person name="Trees E."/>
            <person name="Katz L.S."/>
            <person name="Carleton-Romer H.A."/>
            <person name="Stroika S."/>
            <person name="Kucerova Z."/>
            <person name="Roache K.F."/>
            <person name="Sabol A.L."/>
            <person name="Besser J."/>
            <person name="Gerner-Smidt P."/>
        </authorList>
    </citation>
    <scope>NUCLEOTIDE SEQUENCE [LARGE SCALE GENOMIC DNA]</scope>
    <source>
        <strain evidence="4 6">PNUSAL000134</strain>
        <strain evidence="5 7">PNUSAL002298</strain>
    </source>
</reference>
<evidence type="ECO:0000313" key="6">
    <source>
        <dbReference type="Proteomes" id="UP000336166"/>
    </source>
</evidence>
<evidence type="ECO:0000256" key="1">
    <source>
        <dbReference type="ARBA" id="ARBA00034117"/>
    </source>
</evidence>
<evidence type="ECO:0000259" key="3">
    <source>
        <dbReference type="PROSITE" id="PS51756"/>
    </source>
</evidence>
<dbReference type="Proteomes" id="UP000478682">
    <property type="component" value="Unassembled WGS sequence"/>
</dbReference>
<evidence type="ECO:0000313" key="7">
    <source>
        <dbReference type="Proteomes" id="UP000478682"/>
    </source>
</evidence>
<keyword evidence="2" id="KW-0175">Coiled coil</keyword>
<feature type="coiled-coil region" evidence="2">
    <location>
        <begin position="63"/>
        <end position="121"/>
    </location>
</feature>
<proteinExistence type="inferred from homology"/>
<sequence length="551" mass="62212">MSRIDMAELNDFLHGLRSSNAEAKAMIRKIKEAAMDYAQDNRLKGEAVSTSKRYFTSTYTSICQSIIEALDESEERLSQYIREFGSQVDSSPSARIDAEILQEAMAKVSQLQRKEEDLHRQLTAPNTKPDMQQVYAVKSRSVHTQLLKAIEKENILERYLAFEQSHGQFFSALDELIRATGRAVQELLQQVTFNEKTGTYSVPTSANNSLLLMNKALQAARKENGKDPFPKAFEDYTLFAYTYVNDQGETVTMWLLERDGKRATNQELQDFLEEHGQELNPLLYTNLSGEELERKVNDSWKEGVNYLNGQKVSGFSGGVLKSSAYVASVKDAMDDAGLTEMTLSLGFGIAAARNKTIMVKKVKKPEVGKISERIKNDSKTVQKNIELSKKVRESSKMKEYLKREKVVLEKIKKASGLGKNIEAENIPKRPSWRQSEIDAELDYKGYGSQKSFLNGKEVPYGTKGSSRPELYRQGHSIEVKNYNVQTSSGQNNLINNVSKQIKERLTNLPPGTEQTILIDVRGQNVSNDILKNIRSKILDKSGVKVEIIFKR</sequence>
<dbReference type="EMBL" id="AAAREG010000008">
    <property type="protein sequence ID" value="EAE2354785.1"/>
    <property type="molecule type" value="Genomic_DNA"/>
</dbReference>
<dbReference type="Proteomes" id="UP000336166">
    <property type="component" value="Unassembled WGS sequence"/>
</dbReference>
<dbReference type="Pfam" id="PF04740">
    <property type="entry name" value="LXG"/>
    <property type="match status" value="1"/>
</dbReference>